<accession>A0A8I0SFS2</accession>
<organism evidence="3 4">
    <name type="scientific">Clavibacter phaseoli</name>
    <dbReference type="NCBI Taxonomy" id="1734031"/>
    <lineage>
        <taxon>Bacteria</taxon>
        <taxon>Bacillati</taxon>
        <taxon>Actinomycetota</taxon>
        <taxon>Actinomycetes</taxon>
        <taxon>Micrococcales</taxon>
        <taxon>Microbacteriaceae</taxon>
        <taxon>Clavibacter</taxon>
    </lineage>
</organism>
<sequence length="351" mass="38861">MSNPLAAAAVSAMLYLGAVHDPDLDATKQRWMRPSMVMWLNDATLDHEDDADRIAWYRAAARGRAQVEKLFAAWGADDSPRRADNTRETLRDETLTRWRDAGAVVSRGGLPTSSPLPRWALSRSFADLFDPELEGDALDAQIDEWISTHMSVSGRLRALAARRSSNTVDAVYVTLPTGDVRQLEPGLASLILKGVVEQWAKSKLKAPLVLTISEPGDKVYLADERSLRTVGIDIDTGKLLPDALIVDTDAEPLQFWIVEAVATDGPIDEARKQLLLDWAEQQGVPPEHCYFLTAFASRNTSAARRRLKDLASDTYAWFLDEPHNELVWRIIERPTAAARLATVTPIGRSAP</sequence>
<dbReference type="Gene3D" id="1.10.10.1820">
    <property type="entry name" value="BsuBI/PstI restriction endonuclease-like"/>
    <property type="match status" value="1"/>
</dbReference>
<gene>
    <name evidence="3" type="ORF">ITJ42_15935</name>
</gene>
<dbReference type="InterPro" id="IPR041454">
    <property type="entry name" value="BsuBI/PstI_N"/>
</dbReference>
<evidence type="ECO:0000259" key="1">
    <source>
        <dbReference type="Pfam" id="PF06616"/>
    </source>
</evidence>
<dbReference type="Pfam" id="PF17728">
    <property type="entry name" value="BsuBI_PstI_RE_N"/>
    <property type="match status" value="1"/>
</dbReference>
<evidence type="ECO:0000313" key="4">
    <source>
        <dbReference type="Proteomes" id="UP000634579"/>
    </source>
</evidence>
<feature type="domain" description="BsuBI/PstI restriction endonuclease" evidence="1">
    <location>
        <begin position="172"/>
        <end position="324"/>
    </location>
</feature>
<dbReference type="Proteomes" id="UP000634579">
    <property type="component" value="Unassembled WGS sequence"/>
</dbReference>
<dbReference type="AlphaFoldDB" id="A0A8I0SFS2"/>
<dbReference type="Gene3D" id="3.40.1350.80">
    <property type="match status" value="1"/>
</dbReference>
<dbReference type="GO" id="GO:0009307">
    <property type="term" value="P:DNA restriction-modification system"/>
    <property type="evidence" value="ECO:0007669"/>
    <property type="project" value="InterPro"/>
</dbReference>
<name>A0A8I0SFS2_9MICO</name>
<evidence type="ECO:0000259" key="2">
    <source>
        <dbReference type="Pfam" id="PF17728"/>
    </source>
</evidence>
<proteinExistence type="predicted"/>
<dbReference type="GO" id="GO:0000287">
    <property type="term" value="F:magnesium ion binding"/>
    <property type="evidence" value="ECO:0007669"/>
    <property type="project" value="InterPro"/>
</dbReference>
<keyword evidence="3" id="KW-0378">Hydrolase</keyword>
<protein>
    <submittedName>
        <fullName evidence="3">Restriction endonuclease</fullName>
    </submittedName>
</protein>
<dbReference type="Pfam" id="PF06616">
    <property type="entry name" value="BsuBI_PstI_RE"/>
    <property type="match status" value="1"/>
</dbReference>
<comment type="caution">
    <text evidence="3">The sequence shown here is derived from an EMBL/GenBank/DDBJ whole genome shotgun (WGS) entry which is preliminary data.</text>
</comment>
<dbReference type="GO" id="GO:0009036">
    <property type="term" value="F:type II site-specific deoxyribonuclease activity"/>
    <property type="evidence" value="ECO:0007669"/>
    <property type="project" value="InterPro"/>
</dbReference>
<dbReference type="InterPro" id="IPR041962">
    <property type="entry name" value="BsuBI/PstI_N_sf"/>
</dbReference>
<keyword evidence="4" id="KW-1185">Reference proteome</keyword>
<dbReference type="GO" id="GO:0003677">
    <property type="term" value="F:DNA binding"/>
    <property type="evidence" value="ECO:0007669"/>
    <property type="project" value="InterPro"/>
</dbReference>
<evidence type="ECO:0000313" key="3">
    <source>
        <dbReference type="EMBL" id="MBF4632710.1"/>
    </source>
</evidence>
<dbReference type="EMBL" id="JADKRP010000007">
    <property type="protein sequence ID" value="MBF4632710.1"/>
    <property type="molecule type" value="Genomic_DNA"/>
</dbReference>
<dbReference type="InterPro" id="IPR041963">
    <property type="entry name" value="BsuBI/PstI_C_sf"/>
</dbReference>
<feature type="domain" description="BsuBI/PstI restriction endonuclease HTH" evidence="2">
    <location>
        <begin position="12"/>
        <end position="160"/>
    </location>
</feature>
<keyword evidence="3" id="KW-0540">Nuclease</keyword>
<dbReference type="InterPro" id="IPR009528">
    <property type="entry name" value="Restrct_endonuc_II_BsuBI_C"/>
</dbReference>
<reference evidence="3 4" key="1">
    <citation type="submission" date="2020-10" db="EMBL/GenBank/DDBJ databases">
        <title>Draft genome sequences of plant-associated actinobacteria.</title>
        <authorList>
            <person name="Tarlachkov S.V."/>
            <person name="Starodumova I.P."/>
            <person name="Dorofeeva L.V."/>
            <person name="Prisyazhnaya N.V."/>
            <person name="Roubtsova T.V."/>
            <person name="Chizhov V.N."/>
            <person name="Nadler S.A."/>
            <person name="Subbotin S.A."/>
            <person name="Evtushenko L.I."/>
        </authorList>
    </citation>
    <scope>NUCLEOTIDE SEQUENCE [LARGE SCALE GENOMIC DNA]</scope>
    <source>
        <strain evidence="3 4">VKM Ac-2886</strain>
    </source>
</reference>
<keyword evidence="3" id="KW-0255">Endonuclease</keyword>